<gene>
    <name evidence="2" type="ORF">GCM10007924_29120</name>
</gene>
<evidence type="ECO:0000313" key="3">
    <source>
        <dbReference type="Proteomes" id="UP001161409"/>
    </source>
</evidence>
<keyword evidence="3" id="KW-1185">Reference proteome</keyword>
<comment type="caution">
    <text evidence="2">The sequence shown here is derived from an EMBL/GenBank/DDBJ whole genome shotgun (WGS) entry which is preliminary data.</text>
</comment>
<sequence length="193" mass="20780">MSKTTAAKDKVETGTSAFGAADATKEFEALFSTGRKTLQDAFLSGTDAAEKAFKTGSEAVKTNFTKAVKDGKTQVEKATKSLREASYFDAELTDPFLTAGTTAVEKGEKISTELMDFGSGRVEACFTAYRSILKADDVQKALEVQSEFTRSAVETYATEFGKLNTMMIDATKSVMEPLGAQYAAGFDKFLKQA</sequence>
<accession>A0ABQ5UAT9</accession>
<dbReference type="EMBL" id="BSNF01000008">
    <property type="protein sequence ID" value="GLQ07691.1"/>
    <property type="molecule type" value="Genomic_DNA"/>
</dbReference>
<evidence type="ECO:0000259" key="1">
    <source>
        <dbReference type="Pfam" id="PF09361"/>
    </source>
</evidence>
<feature type="domain" description="Phasin" evidence="1">
    <location>
        <begin position="93"/>
        <end position="182"/>
    </location>
</feature>
<dbReference type="Proteomes" id="UP001161409">
    <property type="component" value="Unassembled WGS sequence"/>
</dbReference>
<evidence type="ECO:0000313" key="2">
    <source>
        <dbReference type="EMBL" id="GLQ07691.1"/>
    </source>
</evidence>
<dbReference type="Pfam" id="PF09361">
    <property type="entry name" value="Phasin_2"/>
    <property type="match status" value="1"/>
</dbReference>
<reference evidence="2" key="1">
    <citation type="journal article" date="2014" name="Int. J. Syst. Evol. Microbiol.">
        <title>Complete genome of a new Firmicutes species belonging to the dominant human colonic microbiota ('Ruminococcus bicirculans') reveals two chromosomes and a selective capacity to utilize plant glucans.</title>
        <authorList>
            <consortium name="NISC Comparative Sequencing Program"/>
            <person name="Wegmann U."/>
            <person name="Louis P."/>
            <person name="Goesmann A."/>
            <person name="Henrissat B."/>
            <person name="Duncan S.H."/>
            <person name="Flint H.J."/>
        </authorList>
    </citation>
    <scope>NUCLEOTIDE SEQUENCE</scope>
    <source>
        <strain evidence="2">NBRC 103408</strain>
    </source>
</reference>
<dbReference type="RefSeq" id="WP_169561745.1">
    <property type="nucleotide sequence ID" value="NZ_BSNF01000008.1"/>
</dbReference>
<proteinExistence type="predicted"/>
<dbReference type="InterPro" id="IPR018968">
    <property type="entry name" value="Phasin"/>
</dbReference>
<organism evidence="2 3">
    <name type="scientific">Sneathiella chinensis</name>
    <dbReference type="NCBI Taxonomy" id="349750"/>
    <lineage>
        <taxon>Bacteria</taxon>
        <taxon>Pseudomonadati</taxon>
        <taxon>Pseudomonadota</taxon>
        <taxon>Alphaproteobacteria</taxon>
        <taxon>Sneathiellales</taxon>
        <taxon>Sneathiellaceae</taxon>
        <taxon>Sneathiella</taxon>
    </lineage>
</organism>
<reference evidence="2" key="2">
    <citation type="submission" date="2023-01" db="EMBL/GenBank/DDBJ databases">
        <title>Draft genome sequence of Sneathiella chinensis strain NBRC 103408.</title>
        <authorList>
            <person name="Sun Q."/>
            <person name="Mori K."/>
        </authorList>
    </citation>
    <scope>NUCLEOTIDE SEQUENCE</scope>
    <source>
        <strain evidence="2">NBRC 103408</strain>
    </source>
</reference>
<protein>
    <recommendedName>
        <fullName evidence="1">Phasin domain-containing protein</fullName>
    </recommendedName>
</protein>
<name>A0ABQ5UAT9_9PROT</name>